<feature type="region of interest" description="Disordered" evidence="1">
    <location>
        <begin position="1"/>
        <end position="30"/>
    </location>
</feature>
<comment type="caution">
    <text evidence="2">The sequence shown here is derived from an EMBL/GenBank/DDBJ whole genome shotgun (WGS) entry which is preliminary data.</text>
</comment>
<proteinExistence type="predicted"/>
<organism evidence="2 3">
    <name type="scientific">Dethiosulfatarculus sandiegensis</name>
    <dbReference type="NCBI Taxonomy" id="1429043"/>
    <lineage>
        <taxon>Bacteria</taxon>
        <taxon>Pseudomonadati</taxon>
        <taxon>Thermodesulfobacteriota</taxon>
        <taxon>Desulfarculia</taxon>
        <taxon>Desulfarculales</taxon>
        <taxon>Desulfarculaceae</taxon>
        <taxon>Dethiosulfatarculus</taxon>
    </lineage>
</organism>
<dbReference type="InParanoid" id="A0A0D2JD01"/>
<keyword evidence="3" id="KW-1185">Reference proteome</keyword>
<sequence>MKFRRGPAAVTGNENRSKQGLKALMTRPGL</sequence>
<protein>
    <submittedName>
        <fullName evidence="2">Uncharacterized protein</fullName>
    </submittedName>
</protein>
<gene>
    <name evidence="2" type="ORF">X474_00810</name>
</gene>
<dbReference type="EMBL" id="AZAC01000001">
    <property type="protein sequence ID" value="KIX16059.1"/>
    <property type="molecule type" value="Genomic_DNA"/>
</dbReference>
<evidence type="ECO:0000313" key="2">
    <source>
        <dbReference type="EMBL" id="KIX16059.1"/>
    </source>
</evidence>
<evidence type="ECO:0000256" key="1">
    <source>
        <dbReference type="SAM" id="MobiDB-lite"/>
    </source>
</evidence>
<dbReference type="Proteomes" id="UP000032233">
    <property type="component" value="Unassembled WGS sequence"/>
</dbReference>
<dbReference type="AlphaFoldDB" id="A0A0D2JD01"/>
<reference evidence="2 3" key="1">
    <citation type="submission" date="2013-11" db="EMBL/GenBank/DDBJ databases">
        <title>Metagenomic analysis of a methanogenic consortium involved in long chain n-alkane degradation.</title>
        <authorList>
            <person name="Davidova I.A."/>
            <person name="Callaghan A.V."/>
            <person name="Wawrik B."/>
            <person name="Pruitt S."/>
            <person name="Marks C."/>
            <person name="Duncan K.E."/>
            <person name="Suflita J.M."/>
        </authorList>
    </citation>
    <scope>NUCLEOTIDE SEQUENCE [LARGE SCALE GENOMIC DNA]</scope>
    <source>
        <strain evidence="2 3">SPR</strain>
    </source>
</reference>
<name>A0A0D2JD01_9BACT</name>
<accession>A0A0D2JD01</accession>
<evidence type="ECO:0000313" key="3">
    <source>
        <dbReference type="Proteomes" id="UP000032233"/>
    </source>
</evidence>